<dbReference type="InterPro" id="IPR013783">
    <property type="entry name" value="Ig-like_fold"/>
</dbReference>
<sequence>MIFGLFERKKGISCLKLAKKSLVPIKHLKTLRASYVAQREKLKKSPWKSILFSLGIASVALVLVGFFVLTLALAWLSRDLPNPNTLLTRDVAQSTKIYDRTGETLLYEIHGAEKRTLVKIEDVPDVVKWATIAVEDKDFYKHHGIYWRGLVRAFLVNTLQGRRIGGTSTLTQQFVKNAILTNERTITRKLKEVLLSLQIERKYTKDQILQLYLNEIPYGSTLYGIEAASRGYFGKSSKDLTLDESALLVALPQAPDFYNPYGLGSRGDNRVSLVRRQKLILDLMTEQGYVAKDAAEEAKKVETLKKLIPKRIGDIRAPHFVMWVRSQLVDTYGQKLVETGGLKVVTTLDWRLQQEAEKAVVKGVESRGEQYKFTNAALVAIGPRDGQVLAMVGSKDFFDEEHDGQVNVAVRPRQPGSSFKPIVYAAGFMKGYLPETTLWDVNTTFKTEIKNYSPFDYDQKERGPVSIRMALQGSLNIPAVKMLYLVGVGRVLDLAEQMGYTTFGDRSRFGLSLVLGGGEVKLLEHTAAYGAFATEGVLQPTVGILNVKDAQGKTLEEWRLGEGKRVLEPQITRLVSNVLSDNAARAFIFGGGNALTLPDRSVAAKTGTTNNFHDAWTMGYTPSLVAGVWVGNMDNAEMKRGADGSVIAAPIWQQFMKAATKDSPKESFTLPAPADTTKSVLLGRAFEKKVKIDKITGKLATEFTPPDLVEERPFYEAHEILYYVDKDDPRGPAPTNPASDPQFAGWEAAVQRWVEKAQWHTTSTPPTEMDDVHTAANTPQVSISSPSPNTTLTSRQFTVSAYATAPRRITSYMATMEGYVVGTNYGGAGDILASLPNALGRGFHELTVEARDDVGNTGRATVTINLIADSAPLSIGVTDPAPGSKVALSSFPRSVTVAVSDLSNIDRADLYMSLPNGTQQLVGSDIKPAANPITYRWTAVPNPGTYILYVVTTDVSGAQMTGDKTSVVVE</sequence>
<evidence type="ECO:0000256" key="9">
    <source>
        <dbReference type="ARBA" id="ARBA00022801"/>
    </source>
</evidence>
<dbReference type="Gene3D" id="2.60.40.10">
    <property type="entry name" value="Immunoglobulins"/>
    <property type="match status" value="2"/>
</dbReference>
<evidence type="ECO:0000256" key="4">
    <source>
        <dbReference type="ARBA" id="ARBA00022475"/>
    </source>
</evidence>
<keyword evidence="17" id="KW-1133">Transmembrane helix</keyword>
<dbReference type="InterPro" id="IPR050396">
    <property type="entry name" value="Glycosyltr_51/Transpeptidase"/>
</dbReference>
<evidence type="ECO:0000256" key="8">
    <source>
        <dbReference type="ARBA" id="ARBA00022679"/>
    </source>
</evidence>
<dbReference type="GO" id="GO:0005886">
    <property type="term" value="C:plasma membrane"/>
    <property type="evidence" value="ECO:0007669"/>
    <property type="project" value="UniProtKB-SubCell"/>
</dbReference>
<dbReference type="PANTHER" id="PTHR32282:SF11">
    <property type="entry name" value="PENICILLIN-BINDING PROTEIN 1B"/>
    <property type="match status" value="1"/>
</dbReference>
<evidence type="ECO:0000256" key="11">
    <source>
        <dbReference type="ARBA" id="ARBA00022984"/>
    </source>
</evidence>
<dbReference type="SUPFAM" id="SSF56601">
    <property type="entry name" value="beta-lactamase/transpeptidase-like"/>
    <property type="match status" value="1"/>
</dbReference>
<feature type="transmembrane region" description="Helical" evidence="17">
    <location>
        <begin position="49"/>
        <end position="76"/>
    </location>
</feature>
<dbReference type="SUPFAM" id="SSF53955">
    <property type="entry name" value="Lysozyme-like"/>
    <property type="match status" value="1"/>
</dbReference>
<dbReference type="InterPro" id="IPR023346">
    <property type="entry name" value="Lysozyme-like_dom_sf"/>
</dbReference>
<evidence type="ECO:0000256" key="13">
    <source>
        <dbReference type="ARBA" id="ARBA00023268"/>
    </source>
</evidence>
<evidence type="ECO:0000256" key="15">
    <source>
        <dbReference type="ARBA" id="ARBA00034000"/>
    </source>
</evidence>
<dbReference type="EMBL" id="MGEH01000008">
    <property type="protein sequence ID" value="OGL79467.1"/>
    <property type="molecule type" value="Genomic_DNA"/>
</dbReference>
<comment type="catalytic activity">
    <reaction evidence="16">
        <text>[GlcNAc-(1-&gt;4)-Mur2Ac(oyl-L-Ala-gamma-D-Glu-L-Lys-D-Ala-D-Ala)](n)-di-trans,octa-cis-undecaprenyl diphosphate + beta-D-GlcNAc-(1-&gt;4)-Mur2Ac(oyl-L-Ala-gamma-D-Glu-L-Lys-D-Ala-D-Ala)-di-trans,octa-cis-undecaprenyl diphosphate = [GlcNAc-(1-&gt;4)-Mur2Ac(oyl-L-Ala-gamma-D-Glu-L-Lys-D-Ala-D-Ala)](n+1)-di-trans,octa-cis-undecaprenyl diphosphate + di-trans,octa-cis-undecaprenyl diphosphate + H(+)</text>
        <dbReference type="Rhea" id="RHEA:23708"/>
        <dbReference type="Rhea" id="RHEA-COMP:9602"/>
        <dbReference type="Rhea" id="RHEA-COMP:9603"/>
        <dbReference type="ChEBI" id="CHEBI:15378"/>
        <dbReference type="ChEBI" id="CHEBI:58405"/>
        <dbReference type="ChEBI" id="CHEBI:60033"/>
        <dbReference type="ChEBI" id="CHEBI:78435"/>
        <dbReference type="EC" id="2.4.99.28"/>
    </reaction>
</comment>
<evidence type="ECO:0000256" key="3">
    <source>
        <dbReference type="ARBA" id="ARBA00007739"/>
    </source>
</evidence>
<comment type="catalytic activity">
    <reaction evidence="15">
        <text>Preferential cleavage: (Ac)2-L-Lys-D-Ala-|-D-Ala. Also transpeptidation of peptidyl-alanyl moieties that are N-acyl substituents of D-alanine.</text>
        <dbReference type="EC" id="3.4.16.4"/>
    </reaction>
</comment>
<dbReference type="FunFam" id="1.10.3810.10:FF:000001">
    <property type="entry name" value="Penicillin-binding protein 1A"/>
    <property type="match status" value="1"/>
</dbReference>
<feature type="domain" description="Penicillin-binding protein transpeptidase" evidence="18">
    <location>
        <begin position="377"/>
        <end position="657"/>
    </location>
</feature>
<keyword evidence="6" id="KW-0645">Protease</keyword>
<dbReference type="InterPro" id="IPR001460">
    <property type="entry name" value="PCN-bd_Tpept"/>
</dbReference>
<evidence type="ECO:0000313" key="21">
    <source>
        <dbReference type="Proteomes" id="UP000176603"/>
    </source>
</evidence>
<dbReference type="PANTHER" id="PTHR32282">
    <property type="entry name" value="BINDING PROTEIN TRANSPEPTIDASE, PUTATIVE-RELATED"/>
    <property type="match status" value="1"/>
</dbReference>
<evidence type="ECO:0000256" key="14">
    <source>
        <dbReference type="ARBA" id="ARBA00023316"/>
    </source>
</evidence>
<dbReference type="InterPro" id="IPR001264">
    <property type="entry name" value="Glyco_trans_51"/>
</dbReference>
<dbReference type="GO" id="GO:0006508">
    <property type="term" value="P:proteolysis"/>
    <property type="evidence" value="ECO:0007669"/>
    <property type="project" value="UniProtKB-KW"/>
</dbReference>
<evidence type="ECO:0000256" key="2">
    <source>
        <dbReference type="ARBA" id="ARBA00007090"/>
    </source>
</evidence>
<keyword evidence="10" id="KW-0133">Cell shape</keyword>
<keyword evidence="11" id="KW-0573">Peptidoglycan synthesis</keyword>
<accession>A0A1F7UP34</accession>
<proteinExistence type="inferred from homology"/>
<keyword evidence="13" id="KW-0511">Multifunctional enzyme</keyword>
<dbReference type="GO" id="GO:0008360">
    <property type="term" value="P:regulation of cell shape"/>
    <property type="evidence" value="ECO:0007669"/>
    <property type="project" value="UniProtKB-KW"/>
</dbReference>
<keyword evidence="5" id="KW-0121">Carboxypeptidase</keyword>
<name>A0A1F7UP34_9BACT</name>
<comment type="caution">
    <text evidence="20">The sequence shown here is derived from an EMBL/GenBank/DDBJ whole genome shotgun (WGS) entry which is preliminary data.</text>
</comment>
<dbReference type="Pfam" id="PF00912">
    <property type="entry name" value="Transgly"/>
    <property type="match status" value="1"/>
</dbReference>
<dbReference type="GO" id="GO:0008955">
    <property type="term" value="F:peptidoglycan glycosyltransferase activity"/>
    <property type="evidence" value="ECO:0007669"/>
    <property type="project" value="UniProtKB-EC"/>
</dbReference>
<feature type="domain" description="Glycosyl transferase family 51" evidence="19">
    <location>
        <begin position="105"/>
        <end position="275"/>
    </location>
</feature>
<dbReference type="GO" id="GO:0009002">
    <property type="term" value="F:serine-type D-Ala-D-Ala carboxypeptidase activity"/>
    <property type="evidence" value="ECO:0007669"/>
    <property type="project" value="UniProtKB-EC"/>
</dbReference>
<evidence type="ECO:0000256" key="1">
    <source>
        <dbReference type="ARBA" id="ARBA00004236"/>
    </source>
</evidence>
<evidence type="ECO:0000256" key="12">
    <source>
        <dbReference type="ARBA" id="ARBA00023136"/>
    </source>
</evidence>
<evidence type="ECO:0000313" key="20">
    <source>
        <dbReference type="EMBL" id="OGL79467.1"/>
    </source>
</evidence>
<dbReference type="GO" id="GO:0009252">
    <property type="term" value="P:peptidoglycan biosynthetic process"/>
    <property type="evidence" value="ECO:0007669"/>
    <property type="project" value="UniProtKB-KW"/>
</dbReference>
<dbReference type="GO" id="GO:0008658">
    <property type="term" value="F:penicillin binding"/>
    <property type="evidence" value="ECO:0007669"/>
    <property type="project" value="InterPro"/>
</dbReference>
<dbReference type="STRING" id="1802399.A3E39_00525"/>
<dbReference type="Gene3D" id="1.10.3810.10">
    <property type="entry name" value="Biosynthetic peptidoglycan transglycosylase-like"/>
    <property type="match status" value="1"/>
</dbReference>
<evidence type="ECO:0000256" key="7">
    <source>
        <dbReference type="ARBA" id="ARBA00022676"/>
    </source>
</evidence>
<keyword evidence="7" id="KW-0328">Glycosyltransferase</keyword>
<keyword evidence="17" id="KW-0812">Transmembrane</keyword>
<organism evidence="20 21">
    <name type="scientific">Candidatus Uhrbacteria bacterium RIFCSPHIGHO2_12_FULL_60_25</name>
    <dbReference type="NCBI Taxonomy" id="1802399"/>
    <lineage>
        <taxon>Bacteria</taxon>
        <taxon>Candidatus Uhriibacteriota</taxon>
    </lineage>
</organism>
<keyword evidence="9" id="KW-0378">Hydrolase</keyword>
<evidence type="ECO:0000256" key="17">
    <source>
        <dbReference type="SAM" id="Phobius"/>
    </source>
</evidence>
<dbReference type="InterPro" id="IPR036950">
    <property type="entry name" value="PBP_transglycosylase"/>
</dbReference>
<reference evidence="20 21" key="1">
    <citation type="journal article" date="2016" name="Nat. Commun.">
        <title>Thousands of microbial genomes shed light on interconnected biogeochemical processes in an aquifer system.</title>
        <authorList>
            <person name="Anantharaman K."/>
            <person name="Brown C.T."/>
            <person name="Hug L.A."/>
            <person name="Sharon I."/>
            <person name="Castelle C.J."/>
            <person name="Probst A.J."/>
            <person name="Thomas B.C."/>
            <person name="Singh A."/>
            <person name="Wilkins M.J."/>
            <person name="Karaoz U."/>
            <person name="Brodie E.L."/>
            <person name="Williams K.H."/>
            <person name="Hubbard S.S."/>
            <person name="Banfield J.F."/>
        </authorList>
    </citation>
    <scope>NUCLEOTIDE SEQUENCE [LARGE SCALE GENOMIC DNA]</scope>
</reference>
<dbReference type="Proteomes" id="UP000176603">
    <property type="component" value="Unassembled WGS sequence"/>
</dbReference>
<keyword evidence="4" id="KW-1003">Cell membrane</keyword>
<gene>
    <name evidence="20" type="ORF">A3E39_00525</name>
</gene>
<dbReference type="AlphaFoldDB" id="A0A1F7UP34"/>
<dbReference type="GO" id="GO:0071555">
    <property type="term" value="P:cell wall organization"/>
    <property type="evidence" value="ECO:0007669"/>
    <property type="project" value="UniProtKB-KW"/>
</dbReference>
<dbReference type="GO" id="GO:0030288">
    <property type="term" value="C:outer membrane-bounded periplasmic space"/>
    <property type="evidence" value="ECO:0007669"/>
    <property type="project" value="TreeGrafter"/>
</dbReference>
<dbReference type="Pfam" id="PF00905">
    <property type="entry name" value="Transpeptidase"/>
    <property type="match status" value="1"/>
</dbReference>
<keyword evidence="14" id="KW-0961">Cell wall biogenesis/degradation</keyword>
<evidence type="ECO:0000256" key="10">
    <source>
        <dbReference type="ARBA" id="ARBA00022960"/>
    </source>
</evidence>
<evidence type="ECO:0000256" key="6">
    <source>
        <dbReference type="ARBA" id="ARBA00022670"/>
    </source>
</evidence>
<comment type="similarity">
    <text evidence="2">In the C-terminal section; belongs to the transpeptidase family.</text>
</comment>
<evidence type="ECO:0000256" key="16">
    <source>
        <dbReference type="ARBA" id="ARBA00049902"/>
    </source>
</evidence>
<comment type="similarity">
    <text evidence="3">In the N-terminal section; belongs to the glycosyltransferase 51 family.</text>
</comment>
<protein>
    <submittedName>
        <fullName evidence="20">Uncharacterized protein</fullName>
    </submittedName>
</protein>
<keyword evidence="12 17" id="KW-0472">Membrane</keyword>
<evidence type="ECO:0000259" key="19">
    <source>
        <dbReference type="Pfam" id="PF00912"/>
    </source>
</evidence>
<evidence type="ECO:0000259" key="18">
    <source>
        <dbReference type="Pfam" id="PF00905"/>
    </source>
</evidence>
<keyword evidence="8" id="KW-0808">Transferase</keyword>
<evidence type="ECO:0000256" key="5">
    <source>
        <dbReference type="ARBA" id="ARBA00022645"/>
    </source>
</evidence>
<comment type="subcellular location">
    <subcellularLocation>
        <location evidence="1">Cell membrane</location>
    </subcellularLocation>
</comment>
<dbReference type="Gene3D" id="3.40.710.10">
    <property type="entry name" value="DD-peptidase/beta-lactamase superfamily"/>
    <property type="match status" value="1"/>
</dbReference>
<dbReference type="InterPro" id="IPR012338">
    <property type="entry name" value="Beta-lactam/transpept-like"/>
</dbReference>